<name>A0A0F4ZGY7_9PEZI</name>
<proteinExistence type="predicted"/>
<feature type="transmembrane region" description="Helical" evidence="5">
    <location>
        <begin position="376"/>
        <end position="400"/>
    </location>
</feature>
<feature type="transmembrane region" description="Helical" evidence="5">
    <location>
        <begin position="17"/>
        <end position="36"/>
    </location>
</feature>
<reference evidence="7 8" key="1">
    <citation type="submission" date="2015-03" db="EMBL/GenBank/DDBJ databases">
        <authorList>
            <person name="Radwan O."/>
            <person name="Al-Naeli F.A."/>
            <person name="Rendon G.A."/>
            <person name="Fields C."/>
        </authorList>
    </citation>
    <scope>NUCLEOTIDE SEQUENCE [LARGE SCALE GENOMIC DNA]</scope>
    <source>
        <strain evidence="7">CR-DP1</strain>
    </source>
</reference>
<dbReference type="GO" id="GO:0004930">
    <property type="term" value="F:G protein-coupled receptor activity"/>
    <property type="evidence" value="ECO:0007669"/>
    <property type="project" value="InterPro"/>
</dbReference>
<evidence type="ECO:0000256" key="1">
    <source>
        <dbReference type="ARBA" id="ARBA00004141"/>
    </source>
</evidence>
<sequence>MTLSLEQIGVIVAVERAGAILSIVGIVVVLVSFWLFKRLRTVPNLFILYASFANAGASVACVIGYDGLKSGVESSLCQTQAFLLEMFMQSDPFWSLAMAINVFLVFFFGASPSTFPKYQLIYCLLCYGLPALPAITLVFVRTDDLGRAYGDAALWCWIGPKWSFLRIWAYYIPVWICSLLSFMIYFAVGYHVFHQRNQLLNLTIGKPDRDDQATPRDGHRKSSSKVGMAYHTWEIPLLISLADLTVTTEVHIVTTQNIDHSGFCTLKSLPPAPPAINASSHLERWNHAQKYPETSAIVSPNAAIETTCVSTSAISAFRKSQSNRSLVGQLREKVRRLDPVKVAYLRTSFIFAISVLVTWIPSSVNRIHDLVHPEEIHFGLSVTSAAVLPLQGVWNAIIFFTTSWDIVKEEVLEMWPQLRGTEKTEDVLPRIHLDLNLGNDQYLNMFCGSRLMRSVSQDDVNACDRRDGCFIETV</sequence>
<comment type="subcellular location">
    <subcellularLocation>
        <location evidence="1">Membrane</location>
        <topology evidence="1">Multi-pass membrane protein</topology>
    </subcellularLocation>
</comment>
<dbReference type="Proteomes" id="UP000033483">
    <property type="component" value="Unassembled WGS sequence"/>
</dbReference>
<dbReference type="InterPro" id="IPR000832">
    <property type="entry name" value="GPCR_2_secretin-like"/>
</dbReference>
<evidence type="ECO:0000256" key="3">
    <source>
        <dbReference type="ARBA" id="ARBA00022989"/>
    </source>
</evidence>
<keyword evidence="4 5" id="KW-0472">Membrane</keyword>
<dbReference type="EMBL" id="LAEV01000694">
    <property type="protein sequence ID" value="KKA29782.1"/>
    <property type="molecule type" value="Genomic_DNA"/>
</dbReference>
<gene>
    <name evidence="7" type="ORF">TD95_005190</name>
</gene>
<dbReference type="InterPro" id="IPR017981">
    <property type="entry name" value="GPCR_2-like_7TM"/>
</dbReference>
<protein>
    <recommendedName>
        <fullName evidence="6">G-protein coupled receptors family 2 profile 2 domain-containing protein</fullName>
    </recommendedName>
</protein>
<feature type="domain" description="G-protein coupled receptors family 2 profile 2" evidence="6">
    <location>
        <begin position="11"/>
        <end position="197"/>
    </location>
</feature>
<organism evidence="7 8">
    <name type="scientific">Thielaviopsis punctulata</name>
    <dbReference type="NCBI Taxonomy" id="72032"/>
    <lineage>
        <taxon>Eukaryota</taxon>
        <taxon>Fungi</taxon>
        <taxon>Dikarya</taxon>
        <taxon>Ascomycota</taxon>
        <taxon>Pezizomycotina</taxon>
        <taxon>Sordariomycetes</taxon>
        <taxon>Hypocreomycetidae</taxon>
        <taxon>Microascales</taxon>
        <taxon>Ceratocystidaceae</taxon>
        <taxon>Thielaviopsis</taxon>
    </lineage>
</organism>
<dbReference type="GO" id="GO:0007189">
    <property type="term" value="P:adenylate cyclase-activating G protein-coupled receptor signaling pathway"/>
    <property type="evidence" value="ECO:0007669"/>
    <property type="project" value="TreeGrafter"/>
</dbReference>
<evidence type="ECO:0000313" key="8">
    <source>
        <dbReference type="Proteomes" id="UP000033483"/>
    </source>
</evidence>
<comment type="caution">
    <text evidence="7">The sequence shown here is derived from an EMBL/GenBank/DDBJ whole genome shotgun (WGS) entry which is preliminary data.</text>
</comment>
<dbReference type="PANTHER" id="PTHR23112">
    <property type="entry name" value="G PROTEIN-COUPLED RECEPTOR 157-RELATED"/>
    <property type="match status" value="1"/>
</dbReference>
<dbReference type="SUPFAM" id="SSF81321">
    <property type="entry name" value="Family A G protein-coupled receptor-like"/>
    <property type="match status" value="1"/>
</dbReference>
<dbReference type="GO" id="GO:0007166">
    <property type="term" value="P:cell surface receptor signaling pathway"/>
    <property type="evidence" value="ECO:0007669"/>
    <property type="project" value="InterPro"/>
</dbReference>
<keyword evidence="2 5" id="KW-0812">Transmembrane</keyword>
<feature type="transmembrane region" description="Helical" evidence="5">
    <location>
        <begin position="45"/>
        <end position="65"/>
    </location>
</feature>
<dbReference type="AlphaFoldDB" id="A0A0F4ZGY7"/>
<dbReference type="GO" id="GO:0005886">
    <property type="term" value="C:plasma membrane"/>
    <property type="evidence" value="ECO:0007669"/>
    <property type="project" value="TreeGrafter"/>
</dbReference>
<feature type="transmembrane region" description="Helical" evidence="5">
    <location>
        <begin position="92"/>
        <end position="108"/>
    </location>
</feature>
<feature type="transmembrane region" description="Helical" evidence="5">
    <location>
        <begin position="120"/>
        <end position="140"/>
    </location>
</feature>
<accession>A0A0F4ZGY7</accession>
<dbReference type="OrthoDB" id="18453at2759"/>
<evidence type="ECO:0000256" key="5">
    <source>
        <dbReference type="SAM" id="Phobius"/>
    </source>
</evidence>
<feature type="transmembrane region" description="Helical" evidence="5">
    <location>
        <begin position="343"/>
        <end position="364"/>
    </location>
</feature>
<evidence type="ECO:0000259" key="6">
    <source>
        <dbReference type="PROSITE" id="PS50261"/>
    </source>
</evidence>
<feature type="transmembrane region" description="Helical" evidence="5">
    <location>
        <begin position="167"/>
        <end position="188"/>
    </location>
</feature>
<keyword evidence="3 5" id="KW-1133">Transmembrane helix</keyword>
<dbReference type="PANTHER" id="PTHR23112:SF0">
    <property type="entry name" value="TRANSMEMBRANE PROTEIN 116"/>
    <property type="match status" value="1"/>
</dbReference>
<keyword evidence="8" id="KW-1185">Reference proteome</keyword>
<dbReference type="PROSITE" id="PS50261">
    <property type="entry name" value="G_PROTEIN_RECEP_F2_4"/>
    <property type="match status" value="1"/>
</dbReference>
<evidence type="ECO:0000313" key="7">
    <source>
        <dbReference type="EMBL" id="KKA29782.1"/>
    </source>
</evidence>
<evidence type="ECO:0000256" key="2">
    <source>
        <dbReference type="ARBA" id="ARBA00022692"/>
    </source>
</evidence>
<dbReference type="Gene3D" id="1.20.1070.10">
    <property type="entry name" value="Rhodopsin 7-helix transmembrane proteins"/>
    <property type="match status" value="1"/>
</dbReference>
<dbReference type="Pfam" id="PF00002">
    <property type="entry name" value="7tm_2"/>
    <property type="match status" value="1"/>
</dbReference>
<evidence type="ECO:0000256" key="4">
    <source>
        <dbReference type="ARBA" id="ARBA00023136"/>
    </source>
</evidence>